<evidence type="ECO:0000313" key="2">
    <source>
        <dbReference type="Proteomes" id="UP001250662"/>
    </source>
</evidence>
<evidence type="ECO:0000313" key="1">
    <source>
        <dbReference type="EMBL" id="MDT0622759.1"/>
    </source>
</evidence>
<sequence>MKRALFLGCLLTLISCDDGDLQIETLDFDSVDIDFCDDPIATSSNLLFKINDDEALILTLESGVLNNGEIGTDTIQDTSLIPSQSQITYRIFSESVTDDYFCDDFPPVSPTVIEEIEAEDGMVIINTVMNADSTLFTHTIELSGISLVSSIGERITDQTINEFGEVTTAVPAN</sequence>
<organism evidence="1 2">
    <name type="scientific">Croceitalea vernalis</name>
    <dbReference type="NCBI Taxonomy" id="3075599"/>
    <lineage>
        <taxon>Bacteria</taxon>
        <taxon>Pseudomonadati</taxon>
        <taxon>Bacteroidota</taxon>
        <taxon>Flavobacteriia</taxon>
        <taxon>Flavobacteriales</taxon>
        <taxon>Flavobacteriaceae</taxon>
        <taxon>Croceitalea</taxon>
    </lineage>
</organism>
<protein>
    <recommendedName>
        <fullName evidence="3">Type 1 periplasmic binding fold superfamily protein</fullName>
    </recommendedName>
</protein>
<accession>A0ABU3BKS2</accession>
<dbReference type="PROSITE" id="PS51257">
    <property type="entry name" value="PROKAR_LIPOPROTEIN"/>
    <property type="match status" value="1"/>
</dbReference>
<dbReference type="Proteomes" id="UP001250662">
    <property type="component" value="Unassembled WGS sequence"/>
</dbReference>
<name>A0ABU3BKS2_9FLAO</name>
<dbReference type="RefSeq" id="WP_311388430.1">
    <property type="nucleotide sequence ID" value="NZ_JAVRHU010000005.1"/>
</dbReference>
<dbReference type="EMBL" id="JAVRHU010000005">
    <property type="protein sequence ID" value="MDT0622759.1"/>
    <property type="molecule type" value="Genomic_DNA"/>
</dbReference>
<reference evidence="1 2" key="1">
    <citation type="submission" date="2023-09" db="EMBL/GenBank/DDBJ databases">
        <authorList>
            <person name="Rey-Velasco X."/>
        </authorList>
    </citation>
    <scope>NUCLEOTIDE SEQUENCE [LARGE SCALE GENOMIC DNA]</scope>
    <source>
        <strain evidence="1 2">P007</strain>
    </source>
</reference>
<keyword evidence="2" id="KW-1185">Reference proteome</keyword>
<gene>
    <name evidence="1" type="ORF">RM520_14110</name>
</gene>
<evidence type="ECO:0008006" key="3">
    <source>
        <dbReference type="Google" id="ProtNLM"/>
    </source>
</evidence>
<comment type="caution">
    <text evidence="1">The sequence shown here is derived from an EMBL/GenBank/DDBJ whole genome shotgun (WGS) entry which is preliminary data.</text>
</comment>
<proteinExistence type="predicted"/>